<dbReference type="HOGENOM" id="CLU_723568_0_0_1"/>
<evidence type="ECO:0000313" key="1">
    <source>
        <dbReference type="EMBL" id="EFI97850.1"/>
    </source>
</evidence>
<name>D8Q107_SCHCM</name>
<feature type="non-terminal residue" evidence="1">
    <location>
        <position position="381"/>
    </location>
</feature>
<evidence type="ECO:0000313" key="2">
    <source>
        <dbReference type="Proteomes" id="UP000007431"/>
    </source>
</evidence>
<gene>
    <name evidence="1" type="ORF">SCHCODRAFT_108094</name>
</gene>
<dbReference type="SUPFAM" id="SSF81383">
    <property type="entry name" value="F-box domain"/>
    <property type="match status" value="1"/>
</dbReference>
<proteinExistence type="predicted"/>
<protein>
    <recommendedName>
        <fullName evidence="3">F-box domain-containing protein</fullName>
    </recommendedName>
</protein>
<dbReference type="eggNOG" id="ENOG502SGW6">
    <property type="taxonomic scope" value="Eukaryota"/>
</dbReference>
<accession>D8Q107</accession>
<dbReference type="KEGG" id="scm:SCHCO_02535941"/>
<dbReference type="Proteomes" id="UP000007431">
    <property type="component" value="Unassembled WGS sequence"/>
</dbReference>
<dbReference type="VEuPathDB" id="FungiDB:SCHCODRAFT_02535941"/>
<dbReference type="EMBL" id="GL377305">
    <property type="protein sequence ID" value="EFI97850.1"/>
    <property type="molecule type" value="Genomic_DNA"/>
</dbReference>
<organism evidence="2">
    <name type="scientific">Schizophyllum commune (strain H4-8 / FGSC 9210)</name>
    <name type="common">Split gill fungus</name>
    <dbReference type="NCBI Taxonomy" id="578458"/>
    <lineage>
        <taxon>Eukaryota</taxon>
        <taxon>Fungi</taxon>
        <taxon>Dikarya</taxon>
        <taxon>Basidiomycota</taxon>
        <taxon>Agaricomycotina</taxon>
        <taxon>Agaricomycetes</taxon>
        <taxon>Agaricomycetidae</taxon>
        <taxon>Agaricales</taxon>
        <taxon>Schizophyllaceae</taxon>
        <taxon>Schizophyllum</taxon>
    </lineage>
</organism>
<dbReference type="RefSeq" id="XP_003032753.1">
    <property type="nucleotide sequence ID" value="XM_003032707.1"/>
</dbReference>
<evidence type="ECO:0008006" key="3">
    <source>
        <dbReference type="Google" id="ProtNLM"/>
    </source>
</evidence>
<keyword evidence="2" id="KW-1185">Reference proteome</keyword>
<dbReference type="GeneID" id="9590731"/>
<dbReference type="AlphaFoldDB" id="D8Q107"/>
<dbReference type="OrthoDB" id="2886486at2759"/>
<sequence>MQDLLCALCSAPFATPEYTGPEVFDYSDTAVSLGEGYERWLSLSGNKWLEHLRAVGVNSSTGEKRCYISGIGTNTYSTSICVEPGDHPNAPASVGGSNDPVDLDAYCCWKSTRNGTGVFPVHVNCLDILKKVFRQEGLDLDADILYEFLRKALLSYSHSYSHAVSFDDEYLDSDSVSDYTEMATLVPQSKQSEEESFVSDPMDIRGLNEYLKNLPLVTAPGPAPSRHAEHVSCVHDPFASLPSELLLMIMLLIPKDSLQSFFFASSAARSIWLPNTLFRTRLAVDMPWAWEVIESPLFKRTDVDWRCVYTHLRKEADREWTDAMPGLANRCRIWDVCEQAAADYKQLAAKAEKAASATKEAGCRRKARLMEYFNSKRIYPC</sequence>
<dbReference type="InterPro" id="IPR036047">
    <property type="entry name" value="F-box-like_dom_sf"/>
</dbReference>
<dbReference type="OMA" id="ANDFSHN"/>
<reference evidence="1 2" key="1">
    <citation type="journal article" date="2010" name="Nat. Biotechnol.">
        <title>Genome sequence of the model mushroom Schizophyllum commune.</title>
        <authorList>
            <person name="Ohm R.A."/>
            <person name="de Jong J.F."/>
            <person name="Lugones L.G."/>
            <person name="Aerts A."/>
            <person name="Kothe E."/>
            <person name="Stajich J.E."/>
            <person name="de Vries R.P."/>
            <person name="Record E."/>
            <person name="Levasseur A."/>
            <person name="Baker S.E."/>
            <person name="Bartholomew K.A."/>
            <person name="Coutinho P.M."/>
            <person name="Erdmann S."/>
            <person name="Fowler T.J."/>
            <person name="Gathman A.C."/>
            <person name="Lombard V."/>
            <person name="Henrissat B."/>
            <person name="Knabe N."/>
            <person name="Kuees U."/>
            <person name="Lilly W.W."/>
            <person name="Lindquist E."/>
            <person name="Lucas S."/>
            <person name="Magnuson J.K."/>
            <person name="Piumi F."/>
            <person name="Raudaskoski M."/>
            <person name="Salamov A."/>
            <person name="Schmutz J."/>
            <person name="Schwarze F.W.M.R."/>
            <person name="vanKuyk P.A."/>
            <person name="Horton J.S."/>
            <person name="Grigoriev I.V."/>
            <person name="Woesten H.A.B."/>
        </authorList>
    </citation>
    <scope>NUCLEOTIDE SEQUENCE [LARGE SCALE GENOMIC DNA]</scope>
    <source>
        <strain evidence="2">H4-8 / FGSC 9210</strain>
    </source>
</reference>
<dbReference type="InParanoid" id="D8Q107"/>